<evidence type="ECO:0000313" key="2">
    <source>
        <dbReference type="EMBL" id="KGX90181.1"/>
    </source>
</evidence>
<dbReference type="AlphaFoldDB" id="A0A0A5GAH6"/>
<sequence length="76" mass="8926">MDKRSRKECGCTKRVHDSSTRNTRRSYSKVTKNINRQEESSKKPTNAPLLTEENAEPQRKKSFLQKIKNLFTKNNN</sequence>
<dbReference type="RefSeq" id="WP_027446253.1">
    <property type="nucleotide sequence ID" value="NZ_AULJ01000032.1"/>
</dbReference>
<dbReference type="EMBL" id="AVPF01000009">
    <property type="protein sequence ID" value="KGX90181.1"/>
    <property type="molecule type" value="Genomic_DNA"/>
</dbReference>
<feature type="compositionally biased region" description="Basic and acidic residues" evidence="1">
    <location>
        <begin position="1"/>
        <end position="19"/>
    </location>
</feature>
<reference evidence="2 3" key="1">
    <citation type="submission" date="2013-08" db="EMBL/GenBank/DDBJ databases">
        <authorList>
            <person name="Huang J."/>
            <person name="Wang G."/>
        </authorList>
    </citation>
    <scope>NUCLEOTIDE SEQUENCE [LARGE SCALE GENOMIC DNA]</scope>
    <source>
        <strain evidence="2 3">BH030004</strain>
    </source>
</reference>
<evidence type="ECO:0000313" key="3">
    <source>
        <dbReference type="Proteomes" id="UP000030403"/>
    </source>
</evidence>
<organism evidence="2 3">
    <name type="scientific">Pontibacillus marinus BH030004 = DSM 16465</name>
    <dbReference type="NCBI Taxonomy" id="1385511"/>
    <lineage>
        <taxon>Bacteria</taxon>
        <taxon>Bacillati</taxon>
        <taxon>Bacillota</taxon>
        <taxon>Bacilli</taxon>
        <taxon>Bacillales</taxon>
        <taxon>Bacillaceae</taxon>
        <taxon>Pontibacillus</taxon>
    </lineage>
</organism>
<feature type="region of interest" description="Disordered" evidence="1">
    <location>
        <begin position="1"/>
        <end position="76"/>
    </location>
</feature>
<gene>
    <name evidence="2" type="ORF">N783_01430</name>
</gene>
<comment type="caution">
    <text evidence="2">The sequence shown here is derived from an EMBL/GenBank/DDBJ whole genome shotgun (WGS) entry which is preliminary data.</text>
</comment>
<accession>A0A0A5GAH6</accession>
<proteinExistence type="predicted"/>
<evidence type="ECO:0000256" key="1">
    <source>
        <dbReference type="SAM" id="MobiDB-lite"/>
    </source>
</evidence>
<protein>
    <submittedName>
        <fullName evidence="2">Uncharacterized protein</fullName>
    </submittedName>
</protein>
<dbReference type="Proteomes" id="UP000030403">
    <property type="component" value="Unassembled WGS sequence"/>
</dbReference>
<keyword evidence="3" id="KW-1185">Reference proteome</keyword>
<name>A0A0A5GAH6_9BACI</name>